<comment type="caution">
    <text evidence="2">The sequence shown here is derived from an EMBL/GenBank/DDBJ whole genome shotgun (WGS) entry which is preliminary data.</text>
</comment>
<keyword evidence="3" id="KW-1185">Reference proteome</keyword>
<proteinExistence type="predicted"/>
<organism evidence="2 3">
    <name type="scientific">Halomonas huangheensis</name>
    <dbReference type="NCBI Taxonomy" id="1178482"/>
    <lineage>
        <taxon>Bacteria</taxon>
        <taxon>Pseudomonadati</taxon>
        <taxon>Pseudomonadota</taxon>
        <taxon>Gammaproteobacteria</taxon>
        <taxon>Oceanospirillales</taxon>
        <taxon>Halomonadaceae</taxon>
        <taxon>Halomonas</taxon>
    </lineage>
</organism>
<dbReference type="Gene3D" id="3.90.1200.10">
    <property type="match status" value="1"/>
</dbReference>
<dbReference type="InterPro" id="IPR011009">
    <property type="entry name" value="Kinase-like_dom_sf"/>
</dbReference>
<dbReference type="eggNOG" id="ENOG5033YNH">
    <property type="taxonomic scope" value="Bacteria"/>
</dbReference>
<evidence type="ECO:0000313" key="3">
    <source>
        <dbReference type="Proteomes" id="UP000019113"/>
    </source>
</evidence>
<dbReference type="EMBL" id="AVBC01000014">
    <property type="protein sequence ID" value="ERL52776.1"/>
    <property type="molecule type" value="Genomic_DNA"/>
</dbReference>
<sequence>MVSVNGRLVESVPCSDMRPDVQAAKASVDGRVGFHAQLSLDDGDIVRVTTPQGKPLHHSPWLYLPPESDGWLPASLTANHPEYSGVADFSESLAWKRFQPLFGQLGDISAVKFDSGDGPMVAHPGMSPDDAGRIHRFYKRVLTPAGIASPALRHQQGIGERQMLIFDFFPGKPLDRHGPGWEAWLPAVMVELERLQQFGEQHREGLKVRGGRKPPLVNHLFRQALGDALRWDRAHGERRFLLWLVTRLKRLPQVLSHGDLHRENVLVDTERGNIALVDWDRWDYLPVGFDLARLMRGLAGDTVEQLTGGSHAQRLGVVGFTYLLQRHDRPAMVNSEEGEALRRRCRELAGSLL</sequence>
<dbReference type="Pfam" id="PF01636">
    <property type="entry name" value="APH"/>
    <property type="match status" value="1"/>
</dbReference>
<dbReference type="AlphaFoldDB" id="W1NC57"/>
<reference evidence="2 3" key="1">
    <citation type="submission" date="2013-08" db="EMBL/GenBank/DDBJ databases">
        <title>draft genome of Halomonas huanghegensis, strain BJGMM-B45T.</title>
        <authorList>
            <person name="Miao C."/>
            <person name="Wan Y."/>
            <person name="Jin W."/>
        </authorList>
    </citation>
    <scope>NUCLEOTIDE SEQUENCE [LARGE SCALE GENOMIC DNA]</scope>
    <source>
        <strain evidence="2 3">BJGMM-B45</strain>
    </source>
</reference>
<dbReference type="PATRIC" id="fig|1178482.3.peg.453"/>
<dbReference type="SUPFAM" id="SSF56112">
    <property type="entry name" value="Protein kinase-like (PK-like)"/>
    <property type="match status" value="1"/>
</dbReference>
<dbReference type="KEGG" id="hhu:AR456_10705"/>
<feature type="domain" description="Aminoglycoside phosphotransferase" evidence="1">
    <location>
        <begin position="121"/>
        <end position="297"/>
    </location>
</feature>
<gene>
    <name evidence="2" type="ORF">BJB45_15970</name>
</gene>
<accession>W1NC57</accession>
<protein>
    <recommendedName>
        <fullName evidence="1">Aminoglycoside phosphotransferase domain-containing protein</fullName>
    </recommendedName>
</protein>
<dbReference type="InterPro" id="IPR002575">
    <property type="entry name" value="Aminoglycoside_PTrfase"/>
</dbReference>
<dbReference type="Proteomes" id="UP000019113">
    <property type="component" value="Unassembled WGS sequence"/>
</dbReference>
<evidence type="ECO:0000259" key="1">
    <source>
        <dbReference type="Pfam" id="PF01636"/>
    </source>
</evidence>
<evidence type="ECO:0000313" key="2">
    <source>
        <dbReference type="EMBL" id="ERL52776.1"/>
    </source>
</evidence>
<name>W1NC57_9GAMM</name>